<dbReference type="EMBL" id="CH479199">
    <property type="protein sequence ID" value="EDW29428.1"/>
    <property type="molecule type" value="Genomic_DNA"/>
</dbReference>
<dbReference type="HOGENOM" id="CLU_2796661_0_0_1"/>
<name>B4GZK1_DROPE</name>
<dbReference type="AlphaFoldDB" id="B4GZK1"/>
<protein>
    <submittedName>
        <fullName evidence="1">GL22786</fullName>
    </submittedName>
</protein>
<evidence type="ECO:0000313" key="1">
    <source>
        <dbReference type="EMBL" id="EDW29428.1"/>
    </source>
</evidence>
<keyword evidence="2" id="KW-1185">Reference proteome</keyword>
<gene>
    <name evidence="1" type="primary">Dper\GL22786</name>
    <name evidence="1" type="ORF">Dper_GL22786</name>
</gene>
<organism evidence="2">
    <name type="scientific">Drosophila persimilis</name>
    <name type="common">Fruit fly</name>
    <dbReference type="NCBI Taxonomy" id="7234"/>
    <lineage>
        <taxon>Eukaryota</taxon>
        <taxon>Metazoa</taxon>
        <taxon>Ecdysozoa</taxon>
        <taxon>Arthropoda</taxon>
        <taxon>Hexapoda</taxon>
        <taxon>Insecta</taxon>
        <taxon>Pterygota</taxon>
        <taxon>Neoptera</taxon>
        <taxon>Endopterygota</taxon>
        <taxon>Diptera</taxon>
        <taxon>Brachycera</taxon>
        <taxon>Muscomorpha</taxon>
        <taxon>Ephydroidea</taxon>
        <taxon>Drosophilidae</taxon>
        <taxon>Drosophila</taxon>
        <taxon>Sophophora</taxon>
    </lineage>
</organism>
<dbReference type="Proteomes" id="UP000008744">
    <property type="component" value="Unassembled WGS sequence"/>
</dbReference>
<accession>B4GZK1</accession>
<evidence type="ECO:0000313" key="2">
    <source>
        <dbReference type="Proteomes" id="UP000008744"/>
    </source>
</evidence>
<proteinExistence type="predicted"/>
<reference evidence="1 2" key="1">
    <citation type="journal article" date="2007" name="Nature">
        <title>Evolution of genes and genomes on the Drosophila phylogeny.</title>
        <authorList>
            <consortium name="Drosophila 12 Genomes Consortium"/>
            <person name="Clark A.G."/>
            <person name="Eisen M.B."/>
            <person name="Smith D.R."/>
            <person name="Bergman C.M."/>
            <person name="Oliver B."/>
            <person name="Markow T.A."/>
            <person name="Kaufman T.C."/>
            <person name="Kellis M."/>
            <person name="Gelbart W."/>
            <person name="Iyer V.N."/>
            <person name="Pollard D.A."/>
            <person name="Sackton T.B."/>
            <person name="Larracuente A.M."/>
            <person name="Singh N.D."/>
            <person name="Abad J.P."/>
            <person name="Abt D.N."/>
            <person name="Adryan B."/>
            <person name="Aguade M."/>
            <person name="Akashi H."/>
            <person name="Anderson W.W."/>
            <person name="Aquadro C.F."/>
            <person name="Ardell D.H."/>
            <person name="Arguello R."/>
            <person name="Artieri C.G."/>
            <person name="Barbash D.A."/>
            <person name="Barker D."/>
            <person name="Barsanti P."/>
            <person name="Batterham P."/>
            <person name="Batzoglou S."/>
            <person name="Begun D."/>
            <person name="Bhutkar A."/>
            <person name="Blanco E."/>
            <person name="Bosak S.A."/>
            <person name="Bradley R.K."/>
            <person name="Brand A.D."/>
            <person name="Brent M.R."/>
            <person name="Brooks A.N."/>
            <person name="Brown R.H."/>
            <person name="Butlin R.K."/>
            <person name="Caggese C."/>
            <person name="Calvi B.R."/>
            <person name="Bernardo de Carvalho A."/>
            <person name="Caspi A."/>
            <person name="Castrezana S."/>
            <person name="Celniker S.E."/>
            <person name="Chang J.L."/>
            <person name="Chapple C."/>
            <person name="Chatterji S."/>
            <person name="Chinwalla A."/>
            <person name="Civetta A."/>
            <person name="Clifton S.W."/>
            <person name="Comeron J.M."/>
            <person name="Costello J.C."/>
            <person name="Coyne J.A."/>
            <person name="Daub J."/>
            <person name="David R.G."/>
            <person name="Delcher A.L."/>
            <person name="Delehaunty K."/>
            <person name="Do C.B."/>
            <person name="Ebling H."/>
            <person name="Edwards K."/>
            <person name="Eickbush T."/>
            <person name="Evans J.D."/>
            <person name="Filipski A."/>
            <person name="Findeiss S."/>
            <person name="Freyhult E."/>
            <person name="Fulton L."/>
            <person name="Fulton R."/>
            <person name="Garcia A.C."/>
            <person name="Gardiner A."/>
            <person name="Garfield D.A."/>
            <person name="Garvin B.E."/>
            <person name="Gibson G."/>
            <person name="Gilbert D."/>
            <person name="Gnerre S."/>
            <person name="Godfrey J."/>
            <person name="Good R."/>
            <person name="Gotea V."/>
            <person name="Gravely B."/>
            <person name="Greenberg A.J."/>
            <person name="Griffiths-Jones S."/>
            <person name="Gross S."/>
            <person name="Guigo R."/>
            <person name="Gustafson E.A."/>
            <person name="Haerty W."/>
            <person name="Hahn M.W."/>
            <person name="Halligan D.L."/>
            <person name="Halpern A.L."/>
            <person name="Halter G.M."/>
            <person name="Han M.V."/>
            <person name="Heger A."/>
            <person name="Hillier L."/>
            <person name="Hinrichs A.S."/>
            <person name="Holmes I."/>
            <person name="Hoskins R.A."/>
            <person name="Hubisz M.J."/>
            <person name="Hultmark D."/>
            <person name="Huntley M.A."/>
            <person name="Jaffe D.B."/>
            <person name="Jagadeeshan S."/>
            <person name="Jeck W.R."/>
            <person name="Johnson J."/>
            <person name="Jones C.D."/>
            <person name="Jordan W.C."/>
            <person name="Karpen G.H."/>
            <person name="Kataoka E."/>
            <person name="Keightley P.D."/>
            <person name="Kheradpour P."/>
            <person name="Kirkness E.F."/>
            <person name="Koerich L.B."/>
            <person name="Kristiansen K."/>
            <person name="Kudrna D."/>
            <person name="Kulathinal R.J."/>
            <person name="Kumar S."/>
            <person name="Kwok R."/>
            <person name="Lander E."/>
            <person name="Langley C.H."/>
            <person name="Lapoint R."/>
            <person name="Lazzaro B.P."/>
            <person name="Lee S.J."/>
            <person name="Levesque L."/>
            <person name="Li R."/>
            <person name="Lin C.F."/>
            <person name="Lin M.F."/>
            <person name="Lindblad-Toh K."/>
            <person name="Llopart A."/>
            <person name="Long M."/>
            <person name="Low L."/>
            <person name="Lozovsky E."/>
            <person name="Lu J."/>
            <person name="Luo M."/>
            <person name="Machado C.A."/>
            <person name="Makalowski W."/>
            <person name="Marzo M."/>
            <person name="Matsuda M."/>
            <person name="Matzkin L."/>
            <person name="McAllister B."/>
            <person name="McBride C.S."/>
            <person name="McKernan B."/>
            <person name="McKernan K."/>
            <person name="Mendez-Lago M."/>
            <person name="Minx P."/>
            <person name="Mollenhauer M.U."/>
            <person name="Montooth K."/>
            <person name="Mount S.M."/>
            <person name="Mu X."/>
            <person name="Myers E."/>
            <person name="Negre B."/>
            <person name="Newfeld S."/>
            <person name="Nielsen R."/>
            <person name="Noor M.A."/>
            <person name="O'Grady P."/>
            <person name="Pachter L."/>
            <person name="Papaceit M."/>
            <person name="Parisi M.J."/>
            <person name="Parisi M."/>
            <person name="Parts L."/>
            <person name="Pedersen J.S."/>
            <person name="Pesole G."/>
            <person name="Phillippy A.M."/>
            <person name="Ponting C.P."/>
            <person name="Pop M."/>
            <person name="Porcelli D."/>
            <person name="Powell J.R."/>
            <person name="Prohaska S."/>
            <person name="Pruitt K."/>
            <person name="Puig M."/>
            <person name="Quesneville H."/>
            <person name="Ram K.R."/>
            <person name="Rand D."/>
            <person name="Rasmussen M.D."/>
            <person name="Reed L.K."/>
            <person name="Reenan R."/>
            <person name="Reily A."/>
            <person name="Remington K.A."/>
            <person name="Rieger T.T."/>
            <person name="Ritchie M.G."/>
            <person name="Robin C."/>
            <person name="Rogers Y.H."/>
            <person name="Rohde C."/>
            <person name="Rozas J."/>
            <person name="Rubenfield M.J."/>
            <person name="Ruiz A."/>
            <person name="Russo S."/>
            <person name="Salzberg S.L."/>
            <person name="Sanchez-Gracia A."/>
            <person name="Saranga D.J."/>
            <person name="Sato H."/>
            <person name="Schaeffer S.W."/>
            <person name="Schatz M.C."/>
            <person name="Schlenke T."/>
            <person name="Schwartz R."/>
            <person name="Segarra C."/>
            <person name="Singh R.S."/>
            <person name="Sirot L."/>
            <person name="Sirota M."/>
            <person name="Sisneros N.B."/>
            <person name="Smith C.D."/>
            <person name="Smith T.F."/>
            <person name="Spieth J."/>
            <person name="Stage D.E."/>
            <person name="Stark A."/>
            <person name="Stephan W."/>
            <person name="Strausberg R.L."/>
            <person name="Strempel S."/>
            <person name="Sturgill D."/>
            <person name="Sutton G."/>
            <person name="Sutton G.G."/>
            <person name="Tao W."/>
            <person name="Teichmann S."/>
            <person name="Tobari Y.N."/>
            <person name="Tomimura Y."/>
            <person name="Tsolas J.M."/>
            <person name="Valente V.L."/>
            <person name="Venter E."/>
            <person name="Venter J.C."/>
            <person name="Vicario S."/>
            <person name="Vieira F.G."/>
            <person name="Vilella A.J."/>
            <person name="Villasante A."/>
            <person name="Walenz B."/>
            <person name="Wang J."/>
            <person name="Wasserman M."/>
            <person name="Watts T."/>
            <person name="Wilson D."/>
            <person name="Wilson R.K."/>
            <person name="Wing R.A."/>
            <person name="Wolfner M.F."/>
            <person name="Wong A."/>
            <person name="Wong G.K."/>
            <person name="Wu C.I."/>
            <person name="Wu G."/>
            <person name="Yamamoto D."/>
            <person name="Yang H.P."/>
            <person name="Yang S.P."/>
            <person name="Yorke J.A."/>
            <person name="Yoshida K."/>
            <person name="Zdobnov E."/>
            <person name="Zhang P."/>
            <person name="Zhang Y."/>
            <person name="Zimin A.V."/>
            <person name="Baldwin J."/>
            <person name="Abdouelleil A."/>
            <person name="Abdulkadir J."/>
            <person name="Abebe A."/>
            <person name="Abera B."/>
            <person name="Abreu J."/>
            <person name="Acer S.C."/>
            <person name="Aftuck L."/>
            <person name="Alexander A."/>
            <person name="An P."/>
            <person name="Anderson E."/>
            <person name="Anderson S."/>
            <person name="Arachi H."/>
            <person name="Azer M."/>
            <person name="Bachantsang P."/>
            <person name="Barry A."/>
            <person name="Bayul T."/>
            <person name="Berlin A."/>
            <person name="Bessette D."/>
            <person name="Bloom T."/>
            <person name="Blye J."/>
            <person name="Boguslavskiy L."/>
            <person name="Bonnet C."/>
            <person name="Boukhgalter B."/>
            <person name="Bourzgui I."/>
            <person name="Brown A."/>
            <person name="Cahill P."/>
            <person name="Channer S."/>
            <person name="Cheshatsang Y."/>
            <person name="Chuda L."/>
            <person name="Citroen M."/>
            <person name="Collymore A."/>
            <person name="Cooke P."/>
            <person name="Costello M."/>
            <person name="D'Aco K."/>
            <person name="Daza R."/>
            <person name="De Haan G."/>
            <person name="DeGray S."/>
            <person name="DeMaso C."/>
            <person name="Dhargay N."/>
            <person name="Dooley K."/>
            <person name="Dooley E."/>
            <person name="Doricent M."/>
            <person name="Dorje P."/>
            <person name="Dorjee K."/>
            <person name="Dupes A."/>
            <person name="Elong R."/>
            <person name="Falk J."/>
            <person name="Farina A."/>
            <person name="Faro S."/>
            <person name="Ferguson D."/>
            <person name="Fisher S."/>
            <person name="Foley C.D."/>
            <person name="Franke A."/>
            <person name="Friedrich D."/>
            <person name="Gadbois L."/>
            <person name="Gearin G."/>
            <person name="Gearin C.R."/>
            <person name="Giannoukos G."/>
            <person name="Goode T."/>
            <person name="Graham J."/>
            <person name="Grandbois E."/>
            <person name="Grewal S."/>
            <person name="Gyaltsen K."/>
            <person name="Hafez N."/>
            <person name="Hagos B."/>
            <person name="Hall J."/>
            <person name="Henson C."/>
            <person name="Hollinger A."/>
            <person name="Honan T."/>
            <person name="Huard M.D."/>
            <person name="Hughes L."/>
            <person name="Hurhula B."/>
            <person name="Husby M.E."/>
            <person name="Kamat A."/>
            <person name="Kanga B."/>
            <person name="Kashin S."/>
            <person name="Khazanovich D."/>
            <person name="Kisner P."/>
            <person name="Lance K."/>
            <person name="Lara M."/>
            <person name="Lee W."/>
            <person name="Lennon N."/>
            <person name="Letendre F."/>
            <person name="LeVine R."/>
            <person name="Lipovsky A."/>
            <person name="Liu X."/>
            <person name="Liu J."/>
            <person name="Liu S."/>
            <person name="Lokyitsang T."/>
            <person name="Lokyitsang Y."/>
            <person name="Lubonja R."/>
            <person name="Lui A."/>
            <person name="MacDonald P."/>
            <person name="Magnisalis V."/>
            <person name="Maru K."/>
            <person name="Matthews C."/>
            <person name="McCusker W."/>
            <person name="McDonough S."/>
            <person name="Mehta T."/>
            <person name="Meldrim J."/>
            <person name="Meneus L."/>
            <person name="Mihai O."/>
            <person name="Mihalev A."/>
            <person name="Mihova T."/>
            <person name="Mittelman R."/>
            <person name="Mlenga V."/>
            <person name="Montmayeur A."/>
            <person name="Mulrain L."/>
            <person name="Navidi A."/>
            <person name="Naylor J."/>
            <person name="Negash T."/>
            <person name="Nguyen T."/>
            <person name="Nguyen N."/>
            <person name="Nicol R."/>
            <person name="Norbu C."/>
            <person name="Norbu N."/>
            <person name="Novod N."/>
            <person name="O'Neill B."/>
            <person name="Osman S."/>
            <person name="Markiewicz E."/>
            <person name="Oyono O.L."/>
            <person name="Patti C."/>
            <person name="Phunkhang P."/>
            <person name="Pierre F."/>
            <person name="Priest M."/>
            <person name="Raghuraman S."/>
            <person name="Rege F."/>
            <person name="Reyes R."/>
            <person name="Rise C."/>
            <person name="Rogov P."/>
            <person name="Ross K."/>
            <person name="Ryan E."/>
            <person name="Settipalli S."/>
            <person name="Shea T."/>
            <person name="Sherpa N."/>
            <person name="Shi L."/>
            <person name="Shih D."/>
            <person name="Sparrow T."/>
            <person name="Spaulding J."/>
            <person name="Stalker J."/>
            <person name="Stange-Thomann N."/>
            <person name="Stavropoulos S."/>
            <person name="Stone C."/>
            <person name="Strader C."/>
            <person name="Tesfaye S."/>
            <person name="Thomson T."/>
            <person name="Thoulutsang Y."/>
            <person name="Thoulutsang D."/>
            <person name="Topham K."/>
            <person name="Topping I."/>
            <person name="Tsamla T."/>
            <person name="Vassiliev H."/>
            <person name="Vo A."/>
            <person name="Wangchuk T."/>
            <person name="Wangdi T."/>
            <person name="Weiand M."/>
            <person name="Wilkinson J."/>
            <person name="Wilson A."/>
            <person name="Yadav S."/>
            <person name="Young G."/>
            <person name="Yu Q."/>
            <person name="Zembek L."/>
            <person name="Zhong D."/>
            <person name="Zimmer A."/>
            <person name="Zwirko Z."/>
            <person name="Jaffe D.B."/>
            <person name="Alvarez P."/>
            <person name="Brockman W."/>
            <person name="Butler J."/>
            <person name="Chin C."/>
            <person name="Gnerre S."/>
            <person name="Grabherr M."/>
            <person name="Kleber M."/>
            <person name="Mauceli E."/>
            <person name="MacCallum I."/>
        </authorList>
    </citation>
    <scope>NUCLEOTIDE SEQUENCE [LARGE SCALE GENOMIC DNA]</scope>
    <source>
        <strain evidence="2">MSH-3 / Tucson 14011-0111.49</strain>
    </source>
</reference>
<sequence length="68" mass="7712">METVTVTVTASETDLLLRQQFCPAAFSITATPRMRGLFHALTENEWHRSLGRWESRRVSPRGLGLGHM</sequence>